<comment type="caution">
    <text evidence="2">The sequence shown here is derived from an EMBL/GenBank/DDBJ whole genome shotgun (WGS) entry which is preliminary data.</text>
</comment>
<keyword evidence="1" id="KW-1133">Transmembrane helix</keyword>
<dbReference type="Proteomes" id="UP000431264">
    <property type="component" value="Unassembled WGS sequence"/>
</dbReference>
<dbReference type="AlphaFoldDB" id="A0A6I4IL63"/>
<accession>A0A6I4IL63</accession>
<dbReference type="EMBL" id="WQLW01000004">
    <property type="protein sequence ID" value="MVO09031.1"/>
    <property type="molecule type" value="Genomic_DNA"/>
</dbReference>
<keyword evidence="1" id="KW-0812">Transmembrane</keyword>
<keyword evidence="1" id="KW-0472">Membrane</keyword>
<evidence type="ECO:0000313" key="3">
    <source>
        <dbReference type="Proteomes" id="UP000431264"/>
    </source>
</evidence>
<dbReference type="RefSeq" id="WP_140997417.1">
    <property type="nucleotide sequence ID" value="NZ_VDCZ01000004.1"/>
</dbReference>
<dbReference type="OrthoDB" id="798522at2"/>
<evidence type="ECO:0000256" key="1">
    <source>
        <dbReference type="SAM" id="Phobius"/>
    </source>
</evidence>
<organism evidence="2 3">
    <name type="scientific">Flavobacterium profundi</name>
    <dbReference type="NCBI Taxonomy" id="1774945"/>
    <lineage>
        <taxon>Bacteria</taxon>
        <taxon>Pseudomonadati</taxon>
        <taxon>Bacteroidota</taxon>
        <taxon>Flavobacteriia</taxon>
        <taxon>Flavobacteriales</taxon>
        <taxon>Flavobacteriaceae</taxon>
        <taxon>Flavobacterium</taxon>
    </lineage>
</organism>
<proteinExistence type="predicted"/>
<keyword evidence="3" id="KW-1185">Reference proteome</keyword>
<protein>
    <submittedName>
        <fullName evidence="2">Uncharacterized protein</fullName>
    </submittedName>
</protein>
<feature type="transmembrane region" description="Helical" evidence="1">
    <location>
        <begin position="12"/>
        <end position="33"/>
    </location>
</feature>
<sequence>MEKKSDKYFKIGLIIFFVLFYLINRVLVFKNVVETYKNKLCFKVESIDENINGYIRIFSKGELQHLVAYNLTDHDLLEVGDILYKKKCDNILCVLRFNDETNKYEVFKKIPARNYLFLEKWTDCK</sequence>
<reference evidence="3" key="1">
    <citation type="submission" date="2019-05" db="EMBL/GenBank/DDBJ databases">
        <title>Flavobacterium profundi sp. nov., isolated from a deep-sea seamount.</title>
        <authorList>
            <person name="Zhang D.-C."/>
        </authorList>
    </citation>
    <scope>NUCLEOTIDE SEQUENCE [LARGE SCALE GENOMIC DNA]</scope>
    <source>
        <strain evidence="3">TP390</strain>
    </source>
</reference>
<name>A0A6I4IL63_9FLAO</name>
<gene>
    <name evidence="2" type="ORF">GOQ30_07605</name>
</gene>
<evidence type="ECO:0000313" key="2">
    <source>
        <dbReference type="EMBL" id="MVO09031.1"/>
    </source>
</evidence>